<dbReference type="PANTHER" id="PTHR30627">
    <property type="entry name" value="PEPTIDOGLYCAN D,D-TRANSPEPTIDASE"/>
    <property type="match status" value="1"/>
</dbReference>
<gene>
    <name evidence="7" type="ORF">U1T56_05450</name>
</gene>
<evidence type="ECO:0000313" key="7">
    <source>
        <dbReference type="EMBL" id="MEK0082586.1"/>
    </source>
</evidence>
<dbReference type="RefSeq" id="WP_418158439.1">
    <property type="nucleotide sequence ID" value="NZ_JBBLZC010000004.1"/>
</dbReference>
<dbReference type="Gene3D" id="3.90.1310.10">
    <property type="entry name" value="Penicillin-binding protein 2a (Domain 2)"/>
    <property type="match status" value="1"/>
</dbReference>
<evidence type="ECO:0000259" key="6">
    <source>
        <dbReference type="Pfam" id="PF03717"/>
    </source>
</evidence>
<organism evidence="7 8">
    <name type="scientific">Benzoatithermus flavus</name>
    <dbReference type="NCBI Taxonomy" id="3108223"/>
    <lineage>
        <taxon>Bacteria</taxon>
        <taxon>Pseudomonadati</taxon>
        <taxon>Pseudomonadota</taxon>
        <taxon>Alphaproteobacteria</taxon>
        <taxon>Geminicoccales</taxon>
        <taxon>Geminicoccaceae</taxon>
        <taxon>Benzoatithermus</taxon>
    </lineage>
</organism>
<dbReference type="InterPro" id="IPR036138">
    <property type="entry name" value="PBP_dimer_sf"/>
</dbReference>
<dbReference type="PANTHER" id="PTHR30627:SF1">
    <property type="entry name" value="PEPTIDOGLYCAN D,D-TRANSPEPTIDASE FTSI"/>
    <property type="match status" value="1"/>
</dbReference>
<comment type="subcellular location">
    <subcellularLocation>
        <location evidence="1">Membrane</location>
    </subcellularLocation>
</comment>
<evidence type="ECO:0000313" key="8">
    <source>
        <dbReference type="Proteomes" id="UP001375743"/>
    </source>
</evidence>
<dbReference type="InterPro" id="IPR012338">
    <property type="entry name" value="Beta-lactam/transpept-like"/>
</dbReference>
<comment type="caution">
    <text evidence="7">The sequence shown here is derived from an EMBL/GenBank/DDBJ whole genome shotgun (WGS) entry which is preliminary data.</text>
</comment>
<dbReference type="EMBL" id="JBBLZC010000004">
    <property type="protein sequence ID" value="MEK0082586.1"/>
    <property type="molecule type" value="Genomic_DNA"/>
</dbReference>
<reference evidence="7 8" key="1">
    <citation type="submission" date="2024-01" db="EMBL/GenBank/DDBJ databases">
        <title>Multi-omics insights into the function and evolution of sodium benzoate biodegradation pathways in Benzoatithermus flavus gen. nov., sp. nov. from hot spring.</title>
        <authorList>
            <person name="Hu C.-J."/>
            <person name="Li W.-J."/>
        </authorList>
    </citation>
    <scope>NUCLEOTIDE SEQUENCE [LARGE SCALE GENOMIC DNA]</scope>
    <source>
        <strain evidence="7 8">SYSU G07066</strain>
    </source>
</reference>
<dbReference type="Gene3D" id="3.30.450.330">
    <property type="match status" value="1"/>
</dbReference>
<feature type="domain" description="Penicillin-binding protein transpeptidase" evidence="5">
    <location>
        <begin position="249"/>
        <end position="548"/>
    </location>
</feature>
<sequence length="608" mass="65735">MAARIPATATRAEDPSLATGRSRLKLIAIGFAVAFSSIGLRLIDMVEWQRAAELPQSVLTPAAKAALPVAEQKIDPPAAKEDDLFAASRADIVDRNGVVLATNLQVPSVYADPSLLADKAAAARKLAAILPGVDAAELARRFEASRRFTWIKHRITPEEQRAVLDLGLPGVSFQLAEHRVYPKEELTSHVTGYVDLDNRGLAGIERSRDQRLRSSKEPLALSLDVRVQQIVREELDRAYRRFRAIGANAIVLDRRTGEILAMVSLPDFDPNRVGDVSRIEYLNRNVAGLYELGSVFKILTIAMALDSGKVSLVDRFDATGKLQIGRFRIGDDHAKNRWLSVPEIFKYSSNIGAARMAFAAGGAQPLEQFFKKIGLYGPPEIELAEVARPRVPRRWADVTVATASFGHGIAVTPVQFVDAVSGLIGDGTHIPMTLLKREPGAELPQTRFVSARTADIMRWLMWLTVEEGTGTHAKLPSYLVGGKTGTAEKAGRGGYSFDRVLASFFGAFPINDPQYIVFVSVDEPQGDAGTHGLRTGGWIAAPVVASIIDRIGPLLGVRPTPPEVAEAMRARLAAVQPAVATVGAKSAPAKHQPTARQEASLEAGIALR</sequence>
<dbReference type="Proteomes" id="UP001375743">
    <property type="component" value="Unassembled WGS sequence"/>
</dbReference>
<evidence type="ECO:0000256" key="1">
    <source>
        <dbReference type="ARBA" id="ARBA00004370"/>
    </source>
</evidence>
<feature type="domain" description="Penicillin-binding protein dimerisation" evidence="6">
    <location>
        <begin position="87"/>
        <end position="197"/>
    </location>
</feature>
<dbReference type="InterPro" id="IPR001460">
    <property type="entry name" value="PCN-bd_Tpept"/>
</dbReference>
<dbReference type="InterPro" id="IPR005311">
    <property type="entry name" value="PBP_dimer"/>
</dbReference>
<evidence type="ECO:0000256" key="3">
    <source>
        <dbReference type="ARBA" id="ARBA00023136"/>
    </source>
</evidence>
<keyword evidence="2" id="KW-0378">Hydrolase</keyword>
<dbReference type="Pfam" id="PF00905">
    <property type="entry name" value="Transpeptidase"/>
    <property type="match status" value="1"/>
</dbReference>
<dbReference type="Gene3D" id="3.40.710.10">
    <property type="entry name" value="DD-peptidase/beta-lactamase superfamily"/>
    <property type="match status" value="1"/>
</dbReference>
<keyword evidence="8" id="KW-1185">Reference proteome</keyword>
<keyword evidence="2" id="KW-0645">Protease</keyword>
<feature type="region of interest" description="Disordered" evidence="4">
    <location>
        <begin position="584"/>
        <end position="608"/>
    </location>
</feature>
<dbReference type="InterPro" id="IPR050515">
    <property type="entry name" value="Beta-lactam/transpept"/>
</dbReference>
<name>A0ABU8XNH1_9PROT</name>
<evidence type="ECO:0000256" key="4">
    <source>
        <dbReference type="SAM" id="MobiDB-lite"/>
    </source>
</evidence>
<accession>A0ABU8XNH1</accession>
<proteinExistence type="predicted"/>
<dbReference type="SUPFAM" id="SSF56519">
    <property type="entry name" value="Penicillin binding protein dimerisation domain"/>
    <property type="match status" value="1"/>
</dbReference>
<evidence type="ECO:0000256" key="2">
    <source>
        <dbReference type="ARBA" id="ARBA00022645"/>
    </source>
</evidence>
<dbReference type="Gene3D" id="1.10.150.770">
    <property type="match status" value="1"/>
</dbReference>
<evidence type="ECO:0000259" key="5">
    <source>
        <dbReference type="Pfam" id="PF00905"/>
    </source>
</evidence>
<dbReference type="SUPFAM" id="SSF56601">
    <property type="entry name" value="beta-lactamase/transpeptidase-like"/>
    <property type="match status" value="1"/>
</dbReference>
<keyword evidence="2" id="KW-0121">Carboxypeptidase</keyword>
<dbReference type="Pfam" id="PF03717">
    <property type="entry name" value="PBP_dimer"/>
    <property type="match status" value="1"/>
</dbReference>
<keyword evidence="3" id="KW-0472">Membrane</keyword>
<protein>
    <submittedName>
        <fullName evidence="7">Penicillin-binding protein 2</fullName>
    </submittedName>
</protein>